<reference evidence="3" key="1">
    <citation type="submission" date="2020-04" db="EMBL/GenBank/DDBJ databases">
        <title>Draft genome resource of the tomato pathogen Pseudocercospora fuligena.</title>
        <authorList>
            <person name="Zaccaron A."/>
        </authorList>
    </citation>
    <scope>NUCLEOTIDE SEQUENCE</scope>
    <source>
        <strain evidence="3">PF001</strain>
    </source>
</reference>
<dbReference type="OrthoDB" id="6846267at2759"/>
<dbReference type="EMBL" id="JABCIY010000052">
    <property type="protein sequence ID" value="KAF7194814.1"/>
    <property type="molecule type" value="Genomic_DNA"/>
</dbReference>
<accession>A0A8H6RNU7</accession>
<dbReference type="PROSITE" id="PS00941">
    <property type="entry name" value="CARBOXYLESTERASE_B_2"/>
    <property type="match status" value="1"/>
</dbReference>
<dbReference type="Proteomes" id="UP000660729">
    <property type="component" value="Unassembled WGS sequence"/>
</dbReference>
<evidence type="ECO:0000313" key="4">
    <source>
        <dbReference type="Proteomes" id="UP000660729"/>
    </source>
</evidence>
<protein>
    <submittedName>
        <fullName evidence="3">Putative esterase/lipase</fullName>
    </submittedName>
</protein>
<dbReference type="SUPFAM" id="SSF53474">
    <property type="entry name" value="alpha/beta-Hydrolases"/>
    <property type="match status" value="1"/>
</dbReference>
<sequence length="606" mass="69345">MLRAVKSLTKIHLHHQKRSKMGTTTSTQRDHTLRTARGTLIGIEVRDAGINRPIYRRYTRIRYALPPTGDRRWKKPEPLPEDWIFSDGNNHPRDYRSFGAICPQQAMGPIEGETKPWEEVVCNLLDEDCLFLNIWVPVGVEKPVGGWPVQFDFPGGGWQCGHGMQQNFLDPIDLFRESRDCPRIVVSANARVGLFGFLASEDLVDDGWNESLGISDSAGNFGLWDLRMALEWTHENIHLFGGNAKNITAGGYGPMTAFQVHFDAYQPPDKRIIRRSYMFSGAVSVQPESAESPKTQKQFDEICEQLMIDRNLPASDKMRLLRGVSSDKLMEVIKILEPEFKPVTDGQGGFVPPWMMQSLWSGEFGKRLKQRGFQLVIGDPNDEKAIYDHWARSRYRTARVINSRDALMAKLKTLYPDDICQLLLKKYANSIMDWGSMYCEIIADVQCHAAVRGWAQCLFYGGMTTHDVFRYHIAWRPKGFDEYIDPGTGISHVMDAPIWWYSGWRAGFSRKDKHDVFDFVAPFGRYLKGDTSTTIGWCTEQEFEVRLLTADGSVATAEDPFWVKKLDIWRALRDVQSWRGTTREEHKKGTKNDVIVTEDYHSMLIP</sequence>
<feature type="domain" description="Carboxylesterase type B" evidence="2">
    <location>
        <begin position="31"/>
        <end position="388"/>
    </location>
</feature>
<dbReference type="PANTHER" id="PTHR43142:SF8">
    <property type="entry name" value="CARBOXYLIC ESTER HYDROLASE"/>
    <property type="match status" value="1"/>
</dbReference>
<dbReference type="AlphaFoldDB" id="A0A8H6RNU7"/>
<proteinExistence type="predicted"/>
<evidence type="ECO:0000256" key="1">
    <source>
        <dbReference type="SAM" id="MobiDB-lite"/>
    </source>
</evidence>
<dbReference type="Gene3D" id="3.40.50.1820">
    <property type="entry name" value="alpha/beta hydrolase"/>
    <property type="match status" value="1"/>
</dbReference>
<gene>
    <name evidence="3" type="ORF">HII31_03835</name>
</gene>
<keyword evidence="4" id="KW-1185">Reference proteome</keyword>
<dbReference type="InterPro" id="IPR019819">
    <property type="entry name" value="Carboxylesterase_B_CS"/>
</dbReference>
<organism evidence="3 4">
    <name type="scientific">Pseudocercospora fuligena</name>
    <dbReference type="NCBI Taxonomy" id="685502"/>
    <lineage>
        <taxon>Eukaryota</taxon>
        <taxon>Fungi</taxon>
        <taxon>Dikarya</taxon>
        <taxon>Ascomycota</taxon>
        <taxon>Pezizomycotina</taxon>
        <taxon>Dothideomycetes</taxon>
        <taxon>Dothideomycetidae</taxon>
        <taxon>Mycosphaerellales</taxon>
        <taxon>Mycosphaerellaceae</taxon>
        <taxon>Pseudocercospora</taxon>
    </lineage>
</organism>
<dbReference type="InterPro" id="IPR002018">
    <property type="entry name" value="CarbesteraseB"/>
</dbReference>
<name>A0A8H6RNU7_9PEZI</name>
<dbReference type="InterPro" id="IPR029058">
    <property type="entry name" value="AB_hydrolase_fold"/>
</dbReference>
<comment type="caution">
    <text evidence="3">The sequence shown here is derived from an EMBL/GenBank/DDBJ whole genome shotgun (WGS) entry which is preliminary data.</text>
</comment>
<evidence type="ECO:0000313" key="3">
    <source>
        <dbReference type="EMBL" id="KAF7194814.1"/>
    </source>
</evidence>
<dbReference type="PANTHER" id="PTHR43142">
    <property type="entry name" value="CARBOXYLIC ESTER HYDROLASE"/>
    <property type="match status" value="1"/>
</dbReference>
<dbReference type="Pfam" id="PF00135">
    <property type="entry name" value="COesterase"/>
    <property type="match status" value="1"/>
</dbReference>
<evidence type="ECO:0000259" key="2">
    <source>
        <dbReference type="Pfam" id="PF00135"/>
    </source>
</evidence>
<feature type="region of interest" description="Disordered" evidence="1">
    <location>
        <begin position="12"/>
        <end position="31"/>
    </location>
</feature>